<dbReference type="Proteomes" id="UP001064782">
    <property type="component" value="Unassembled WGS sequence"/>
</dbReference>
<organism evidence="2 3">
    <name type="scientific">Mycobacterium kiyosense</name>
    <dbReference type="NCBI Taxonomy" id="2871094"/>
    <lineage>
        <taxon>Bacteria</taxon>
        <taxon>Bacillati</taxon>
        <taxon>Actinomycetota</taxon>
        <taxon>Actinomycetes</taxon>
        <taxon>Mycobacteriales</taxon>
        <taxon>Mycobacteriaceae</taxon>
        <taxon>Mycobacterium</taxon>
    </lineage>
</organism>
<dbReference type="Pfam" id="PF06013">
    <property type="entry name" value="WXG100"/>
    <property type="match status" value="1"/>
</dbReference>
<proteinExistence type="predicted"/>
<comment type="caution">
    <text evidence="2">The sequence shown here is derived from an EMBL/GenBank/DDBJ whole genome shotgun (WGS) entry which is preliminary data.</text>
</comment>
<accession>A0A9P3QEE7</accession>
<reference evidence="2" key="1">
    <citation type="submission" date="2022-08" db="EMBL/GenBank/DDBJ databases">
        <title>Mycobacterium kiyosense sp. nov., scotochromogenic slow-glowing species isolated from respiratory specimens.</title>
        <authorList>
            <person name="Fukano H."/>
            <person name="Kazumi Y."/>
            <person name="Sakagami N."/>
            <person name="Ato M."/>
            <person name="Mitarai S."/>
            <person name="Hoshino Y."/>
        </authorList>
    </citation>
    <scope>NUCLEOTIDE SEQUENCE</scope>
    <source>
        <strain evidence="2">1413</strain>
        <strain evidence="1">SRL2020-028</strain>
    </source>
</reference>
<dbReference type="EMBL" id="BRZI01000098">
    <property type="protein sequence ID" value="GLD33698.1"/>
    <property type="molecule type" value="Genomic_DNA"/>
</dbReference>
<sequence length="97" mass="10527">MATDSDILYNFAENHDGLDHIGRVVTDIHTIANDVHKVFQGIADLWSGQTPEALQAAHQRINTQLEDYLHAIQATGAAAGNQQDEMQALDSQLAGGF</sequence>
<gene>
    <name evidence="2" type="ORF">Mkiyose1413_55810</name>
    <name evidence="1" type="ORF">SRL2020028_58600</name>
</gene>
<dbReference type="AlphaFoldDB" id="A0A9P3QEE7"/>
<dbReference type="EMBL" id="BRXE01000157">
    <property type="protein sequence ID" value="GLB86604.1"/>
    <property type="molecule type" value="Genomic_DNA"/>
</dbReference>
<name>A0A9P3QEE7_9MYCO</name>
<dbReference type="Proteomes" id="UP001165663">
    <property type="component" value="Unassembled WGS sequence"/>
</dbReference>
<dbReference type="SUPFAM" id="SSF140453">
    <property type="entry name" value="EsxAB dimer-like"/>
    <property type="match status" value="1"/>
</dbReference>
<evidence type="ECO:0000313" key="2">
    <source>
        <dbReference type="EMBL" id="GLD33698.1"/>
    </source>
</evidence>
<dbReference type="InterPro" id="IPR010310">
    <property type="entry name" value="T7SS_ESAT-6-like"/>
</dbReference>
<dbReference type="Gene3D" id="1.10.287.1060">
    <property type="entry name" value="ESAT-6-like"/>
    <property type="match status" value="1"/>
</dbReference>
<dbReference type="GeneID" id="83632945"/>
<evidence type="ECO:0008006" key="4">
    <source>
        <dbReference type="Google" id="ProtNLM"/>
    </source>
</evidence>
<evidence type="ECO:0000313" key="1">
    <source>
        <dbReference type="EMBL" id="GLB86604.1"/>
    </source>
</evidence>
<protein>
    <recommendedName>
        <fullName evidence="4">ESAT-6-like protein</fullName>
    </recommendedName>
</protein>
<evidence type="ECO:0000313" key="3">
    <source>
        <dbReference type="Proteomes" id="UP001064782"/>
    </source>
</evidence>
<dbReference type="RefSeq" id="WP_236976724.1">
    <property type="nucleotide sequence ID" value="NZ_BRXE01000157.1"/>
</dbReference>
<dbReference type="InterPro" id="IPR036689">
    <property type="entry name" value="ESAT-6-like_sf"/>
</dbReference>
<keyword evidence="3" id="KW-1185">Reference proteome</keyword>